<keyword evidence="1" id="KW-0812">Transmembrane</keyword>
<keyword evidence="1" id="KW-0472">Membrane</keyword>
<keyword evidence="1" id="KW-1133">Transmembrane helix</keyword>
<organism evidence="2 3">
    <name type="scientific">Alkalibacillus silvisoli</name>
    <dbReference type="NCBI Taxonomy" id="392823"/>
    <lineage>
        <taxon>Bacteria</taxon>
        <taxon>Bacillati</taxon>
        <taxon>Bacillota</taxon>
        <taxon>Bacilli</taxon>
        <taxon>Bacillales</taxon>
        <taxon>Bacillaceae</taxon>
        <taxon>Alkalibacillus</taxon>
    </lineage>
</organism>
<proteinExistence type="predicted"/>
<feature type="transmembrane region" description="Helical" evidence="1">
    <location>
        <begin position="64"/>
        <end position="84"/>
    </location>
</feature>
<protein>
    <submittedName>
        <fullName evidence="2">Uncharacterized protein</fullName>
    </submittedName>
</protein>
<evidence type="ECO:0000313" key="2">
    <source>
        <dbReference type="EMBL" id="GAA0453818.1"/>
    </source>
</evidence>
<comment type="caution">
    <text evidence="2">The sequence shown here is derived from an EMBL/GenBank/DDBJ whole genome shotgun (WGS) entry which is preliminary data.</text>
</comment>
<dbReference type="Proteomes" id="UP001500740">
    <property type="component" value="Unassembled WGS sequence"/>
</dbReference>
<keyword evidence="3" id="KW-1185">Reference proteome</keyword>
<evidence type="ECO:0000313" key="3">
    <source>
        <dbReference type="Proteomes" id="UP001500740"/>
    </source>
</evidence>
<feature type="transmembrane region" description="Helical" evidence="1">
    <location>
        <begin position="32"/>
        <end position="52"/>
    </location>
</feature>
<name>A0ABN0ZNV8_9BACI</name>
<gene>
    <name evidence="2" type="ORF">GCM10008935_05760</name>
</gene>
<accession>A0ABN0ZNV8</accession>
<dbReference type="RefSeq" id="WP_343781663.1">
    <property type="nucleotide sequence ID" value="NZ_BAAACZ010000005.1"/>
</dbReference>
<reference evidence="2 3" key="1">
    <citation type="journal article" date="2019" name="Int. J. Syst. Evol. Microbiol.">
        <title>The Global Catalogue of Microorganisms (GCM) 10K type strain sequencing project: providing services to taxonomists for standard genome sequencing and annotation.</title>
        <authorList>
            <consortium name="The Broad Institute Genomics Platform"/>
            <consortium name="The Broad Institute Genome Sequencing Center for Infectious Disease"/>
            <person name="Wu L."/>
            <person name="Ma J."/>
        </authorList>
    </citation>
    <scope>NUCLEOTIDE SEQUENCE [LARGE SCALE GENOMIC DNA]</scope>
    <source>
        <strain evidence="2 3">JCM 14193</strain>
    </source>
</reference>
<dbReference type="EMBL" id="BAAACZ010000005">
    <property type="protein sequence ID" value="GAA0453818.1"/>
    <property type="molecule type" value="Genomic_DNA"/>
</dbReference>
<feature type="transmembrane region" description="Helical" evidence="1">
    <location>
        <begin position="6"/>
        <end position="25"/>
    </location>
</feature>
<evidence type="ECO:0000256" key="1">
    <source>
        <dbReference type="SAM" id="Phobius"/>
    </source>
</evidence>
<sequence>MTVFAWVALAVLLIIIVSATVILFIRPPQNDTLTHALSITPLIAGVLFVFTLPNHLLFTNESTASFVNIIVPLGCVIASFPLVLKAYQNINMKQHT</sequence>